<organism evidence="3">
    <name type="scientific">uncultured Caudovirales phage</name>
    <dbReference type="NCBI Taxonomy" id="2100421"/>
    <lineage>
        <taxon>Viruses</taxon>
        <taxon>Duplodnaviria</taxon>
        <taxon>Heunggongvirae</taxon>
        <taxon>Uroviricota</taxon>
        <taxon>Caudoviricetes</taxon>
        <taxon>Peduoviridae</taxon>
        <taxon>Maltschvirus</taxon>
        <taxon>Maltschvirus maltsch</taxon>
    </lineage>
</organism>
<evidence type="ECO:0000313" key="3">
    <source>
        <dbReference type="EMBL" id="CAB4183134.1"/>
    </source>
</evidence>
<protein>
    <submittedName>
        <fullName evidence="3">Uncharacterized protein</fullName>
    </submittedName>
</protein>
<dbReference type="EMBL" id="LR797390">
    <property type="protein sequence ID" value="CAB4212746.1"/>
    <property type="molecule type" value="Genomic_DNA"/>
</dbReference>
<evidence type="ECO:0000313" key="6">
    <source>
        <dbReference type="EMBL" id="CAB5227296.1"/>
    </source>
</evidence>
<gene>
    <name evidence="3" type="ORF">UFOVP1080_39</name>
    <name evidence="4" type="ORF">UFOVP1321_27</name>
    <name evidence="5" type="ORF">UFOVP1432_36</name>
    <name evidence="6" type="ORF">UFOVP1528_24</name>
    <name evidence="2" type="ORF">UFOVP905_3</name>
</gene>
<dbReference type="EMBL" id="LR798375">
    <property type="protein sequence ID" value="CAB5227296.1"/>
    <property type="molecule type" value="Genomic_DNA"/>
</dbReference>
<dbReference type="EMBL" id="LR797043">
    <property type="protein sequence ID" value="CAB4183134.1"/>
    <property type="molecule type" value="Genomic_DNA"/>
</dbReference>
<proteinExistence type="predicted"/>
<reference evidence="3" key="1">
    <citation type="submission" date="2020-05" db="EMBL/GenBank/DDBJ databases">
        <authorList>
            <person name="Chiriac C."/>
            <person name="Salcher M."/>
            <person name="Ghai R."/>
            <person name="Kavagutti S V."/>
        </authorList>
    </citation>
    <scope>NUCLEOTIDE SEQUENCE</scope>
</reference>
<keyword evidence="1" id="KW-0472">Membrane</keyword>
<sequence length="70" mass="8046">MGEMLEFHMENTEERKAIVLDSRTMSDAEKVLYSMGAYTFKAMVFYKRLFYVSLVGNIIQLVVSLTRVGS</sequence>
<dbReference type="EMBL" id="LR796848">
    <property type="protein sequence ID" value="CAB4169796.1"/>
    <property type="molecule type" value="Genomic_DNA"/>
</dbReference>
<keyword evidence="1" id="KW-0812">Transmembrane</keyword>
<dbReference type="EMBL" id="LR797266">
    <property type="protein sequence ID" value="CAB4197540.1"/>
    <property type="molecule type" value="Genomic_DNA"/>
</dbReference>
<name>A0A6J5QUA5_9CAUD</name>
<evidence type="ECO:0000313" key="2">
    <source>
        <dbReference type="EMBL" id="CAB4169796.1"/>
    </source>
</evidence>
<feature type="transmembrane region" description="Helical" evidence="1">
    <location>
        <begin position="49"/>
        <end position="68"/>
    </location>
</feature>
<evidence type="ECO:0000313" key="4">
    <source>
        <dbReference type="EMBL" id="CAB4197540.1"/>
    </source>
</evidence>
<evidence type="ECO:0000256" key="1">
    <source>
        <dbReference type="SAM" id="Phobius"/>
    </source>
</evidence>
<keyword evidence="1" id="KW-1133">Transmembrane helix</keyword>
<accession>A0A6J5QUA5</accession>
<evidence type="ECO:0000313" key="5">
    <source>
        <dbReference type="EMBL" id="CAB4212746.1"/>
    </source>
</evidence>